<keyword evidence="2" id="KW-1185">Reference proteome</keyword>
<gene>
    <name evidence="1" type="ORF">L1987_22854</name>
</gene>
<sequence length="649" mass="74669">MDTQKQNMLQEIEKDFTGDKGSSSWKMGAPLFGWPWQNLESFKYLLFGPLLVDFIYSKVYERRQSEYTWCLHVIIMSSLRGLVHQLWSSFNNMLFINRNRRLSEKGIDFHQIDEEWHWDNFIILQAFVASIIFMLVNPSMTNLPIWKPSGIIYCILFHIGISEPLYYWLHRLLHSSFFFQQYHWLHHSSKVNHPYTAGHATFLEHLLLCVILGVPVIGTTLNGHGSIIMFYGYVLIFDFLRCMGHSNVEVVPRHIFDTLPILKYVIYTPTYHFIHHKDMKTNFCLFMPLFDALGKTMNEISWEVHSEICSNEGKKAKAPEFVFLAHGVDIMSAMHVPFVFRSLSSLPFTTKLILFPMWPFTFLVVLIMWAKSKPFLLSFCHLRGKLLQSWIVPRFGFMYFLPFAQDGINDQIEEAILMADRIGVKVLSLAALNKNEALNGGGKLFVTKHPDLKVRVVHGNTLTAAVILNEIPQDVKEVFLTGASSKLGRAIALYLARRGVRVLMLTQSTERFKSIQKEASPENQNLLVQVTKFQAAKHCKTWILGKWTTPREQKWAPPGTHFHQFVVPPVFEFRTDCTYSKLAAMKLPDDVEGLGVCEYTMERGVVHACHAGGIVHLLEGWTHHEVGAINVDQLDLVWEAALRHGFKPV</sequence>
<name>A0ACB9IHH2_9ASTR</name>
<reference evidence="1 2" key="2">
    <citation type="journal article" date="2022" name="Mol. Ecol. Resour.">
        <title>The genomes of chicory, endive, great burdock and yacon provide insights into Asteraceae paleo-polyploidization history and plant inulin production.</title>
        <authorList>
            <person name="Fan W."/>
            <person name="Wang S."/>
            <person name="Wang H."/>
            <person name="Wang A."/>
            <person name="Jiang F."/>
            <person name="Liu H."/>
            <person name="Zhao H."/>
            <person name="Xu D."/>
            <person name="Zhang Y."/>
        </authorList>
    </citation>
    <scope>NUCLEOTIDE SEQUENCE [LARGE SCALE GENOMIC DNA]</scope>
    <source>
        <strain evidence="2">cv. Yunnan</strain>
        <tissue evidence="1">Leaves</tissue>
    </source>
</reference>
<dbReference type="Proteomes" id="UP001056120">
    <property type="component" value="Linkage Group LG08"/>
</dbReference>
<evidence type="ECO:0000313" key="1">
    <source>
        <dbReference type="EMBL" id="KAI3806936.1"/>
    </source>
</evidence>
<reference evidence="2" key="1">
    <citation type="journal article" date="2022" name="Mol. Ecol. Resour.">
        <title>The genomes of chicory, endive, great burdock and yacon provide insights into Asteraceae palaeo-polyploidization history and plant inulin production.</title>
        <authorList>
            <person name="Fan W."/>
            <person name="Wang S."/>
            <person name="Wang H."/>
            <person name="Wang A."/>
            <person name="Jiang F."/>
            <person name="Liu H."/>
            <person name="Zhao H."/>
            <person name="Xu D."/>
            <person name="Zhang Y."/>
        </authorList>
    </citation>
    <scope>NUCLEOTIDE SEQUENCE [LARGE SCALE GENOMIC DNA]</scope>
    <source>
        <strain evidence="2">cv. Yunnan</strain>
    </source>
</reference>
<protein>
    <submittedName>
        <fullName evidence="1">Uncharacterized protein</fullName>
    </submittedName>
</protein>
<organism evidence="1 2">
    <name type="scientific">Smallanthus sonchifolius</name>
    <dbReference type="NCBI Taxonomy" id="185202"/>
    <lineage>
        <taxon>Eukaryota</taxon>
        <taxon>Viridiplantae</taxon>
        <taxon>Streptophyta</taxon>
        <taxon>Embryophyta</taxon>
        <taxon>Tracheophyta</taxon>
        <taxon>Spermatophyta</taxon>
        <taxon>Magnoliopsida</taxon>
        <taxon>eudicotyledons</taxon>
        <taxon>Gunneridae</taxon>
        <taxon>Pentapetalae</taxon>
        <taxon>asterids</taxon>
        <taxon>campanulids</taxon>
        <taxon>Asterales</taxon>
        <taxon>Asteraceae</taxon>
        <taxon>Asteroideae</taxon>
        <taxon>Heliantheae alliance</taxon>
        <taxon>Millerieae</taxon>
        <taxon>Smallanthus</taxon>
    </lineage>
</organism>
<proteinExistence type="predicted"/>
<accession>A0ACB9IHH2</accession>
<dbReference type="EMBL" id="CM042025">
    <property type="protein sequence ID" value="KAI3806936.1"/>
    <property type="molecule type" value="Genomic_DNA"/>
</dbReference>
<evidence type="ECO:0000313" key="2">
    <source>
        <dbReference type="Proteomes" id="UP001056120"/>
    </source>
</evidence>
<comment type="caution">
    <text evidence="1">The sequence shown here is derived from an EMBL/GenBank/DDBJ whole genome shotgun (WGS) entry which is preliminary data.</text>
</comment>